<keyword evidence="3" id="KW-1185">Reference proteome</keyword>
<name>K9DST2_9BURK</name>
<evidence type="ECO:0000313" key="2">
    <source>
        <dbReference type="EMBL" id="EKU80405.1"/>
    </source>
</evidence>
<evidence type="ECO:0000256" key="1">
    <source>
        <dbReference type="SAM" id="Phobius"/>
    </source>
</evidence>
<sequence>MHTVGSQKPLAHKATLRIDLLRVGLATALILLAPLVAMQFTREVAWTGRDFGAAALLLAGAGLACLRTARRVAHWQPWRRLAVVGAVALGFAALWVELAVGVLFNVGS</sequence>
<dbReference type="AlphaFoldDB" id="K9DST2"/>
<dbReference type="Proteomes" id="UP000009874">
    <property type="component" value="Unassembled WGS sequence"/>
</dbReference>
<feature type="transmembrane region" description="Helical" evidence="1">
    <location>
        <begin position="51"/>
        <end position="69"/>
    </location>
</feature>
<keyword evidence="1" id="KW-0472">Membrane</keyword>
<dbReference type="PATRIC" id="fig|883126.3.peg.4343"/>
<organism evidence="2 3">
    <name type="scientific">Massilia timonae CCUG 45783</name>
    <dbReference type="NCBI Taxonomy" id="883126"/>
    <lineage>
        <taxon>Bacteria</taxon>
        <taxon>Pseudomonadati</taxon>
        <taxon>Pseudomonadota</taxon>
        <taxon>Betaproteobacteria</taxon>
        <taxon>Burkholderiales</taxon>
        <taxon>Oxalobacteraceae</taxon>
        <taxon>Telluria group</taxon>
        <taxon>Massilia</taxon>
    </lineage>
</organism>
<gene>
    <name evidence="2" type="ORF">HMPREF9710_04306</name>
</gene>
<dbReference type="OrthoDB" id="9813621at2"/>
<reference evidence="2 3" key="1">
    <citation type="submission" date="2012-09" db="EMBL/GenBank/DDBJ databases">
        <title>The Genome Sequence of Massilia timonae CCUG 45783.</title>
        <authorList>
            <consortium name="The Broad Institute Genome Sequencing Platform"/>
            <person name="Earl A."/>
            <person name="Ward D."/>
            <person name="Feldgarden M."/>
            <person name="Gevers D."/>
            <person name="Huys G."/>
            <person name="Walker B."/>
            <person name="Young S.K."/>
            <person name="Zeng Q."/>
            <person name="Gargeya S."/>
            <person name="Fitzgerald M."/>
            <person name="Haas B."/>
            <person name="Abouelleil A."/>
            <person name="Alvarado L."/>
            <person name="Arachchi H.M."/>
            <person name="Berlin A.M."/>
            <person name="Chapman S.B."/>
            <person name="Goldberg J."/>
            <person name="Griggs A."/>
            <person name="Gujja S."/>
            <person name="Hansen M."/>
            <person name="Howarth C."/>
            <person name="Imamovic A."/>
            <person name="Larimer J."/>
            <person name="McCowen C."/>
            <person name="Montmayeur A."/>
            <person name="Murphy C."/>
            <person name="Neiman D."/>
            <person name="Pearson M."/>
            <person name="Priest M."/>
            <person name="Roberts A."/>
            <person name="Saif S."/>
            <person name="Shea T."/>
            <person name="Sisk P."/>
            <person name="Sykes S."/>
            <person name="Wortman J."/>
            <person name="Nusbaum C."/>
            <person name="Birren B."/>
        </authorList>
    </citation>
    <scope>NUCLEOTIDE SEQUENCE [LARGE SCALE GENOMIC DNA]</scope>
    <source>
        <strain evidence="2 3">CCUG 45783</strain>
    </source>
</reference>
<dbReference type="RefSeq" id="WP_005669924.1">
    <property type="nucleotide sequence ID" value="NZ_JH992925.1"/>
</dbReference>
<keyword evidence="1" id="KW-1133">Transmembrane helix</keyword>
<evidence type="ECO:0000313" key="3">
    <source>
        <dbReference type="Proteomes" id="UP000009874"/>
    </source>
</evidence>
<protein>
    <submittedName>
        <fullName evidence="2">Uncharacterized protein</fullName>
    </submittedName>
</protein>
<proteinExistence type="predicted"/>
<feature type="transmembrane region" description="Helical" evidence="1">
    <location>
        <begin position="81"/>
        <end position="104"/>
    </location>
</feature>
<accession>K9DST2</accession>
<dbReference type="STRING" id="47229.LO55_4559"/>
<feature type="transmembrane region" description="Helical" evidence="1">
    <location>
        <begin position="20"/>
        <end position="39"/>
    </location>
</feature>
<comment type="caution">
    <text evidence="2">The sequence shown here is derived from an EMBL/GenBank/DDBJ whole genome shotgun (WGS) entry which is preliminary data.</text>
</comment>
<keyword evidence="1" id="KW-0812">Transmembrane</keyword>
<dbReference type="HOGENOM" id="CLU_2193793_0_0_4"/>
<dbReference type="EMBL" id="AGZI01000053">
    <property type="protein sequence ID" value="EKU80405.1"/>
    <property type="molecule type" value="Genomic_DNA"/>
</dbReference>